<dbReference type="RefSeq" id="WP_263545468.1">
    <property type="nucleotide sequence ID" value="NZ_JAOVZO020000017.1"/>
</dbReference>
<gene>
    <name evidence="7" type="ORF">OD750_011980</name>
</gene>
<evidence type="ECO:0000256" key="1">
    <source>
        <dbReference type="ARBA" id="ARBA00004651"/>
    </source>
</evidence>
<dbReference type="PANTHER" id="PTHR30086:SF20">
    <property type="entry name" value="ARGININE EXPORTER PROTEIN ARGO-RELATED"/>
    <property type="match status" value="1"/>
</dbReference>
<dbReference type="GO" id="GO:0005886">
    <property type="term" value="C:plasma membrane"/>
    <property type="evidence" value="ECO:0007669"/>
    <property type="project" value="UniProtKB-SubCell"/>
</dbReference>
<dbReference type="EMBL" id="JAOVZO020000017">
    <property type="protein sequence ID" value="MDC8013258.1"/>
    <property type="molecule type" value="Genomic_DNA"/>
</dbReference>
<feature type="transmembrane region" description="Helical" evidence="6">
    <location>
        <begin position="41"/>
        <end position="65"/>
    </location>
</feature>
<dbReference type="GO" id="GO:0015171">
    <property type="term" value="F:amino acid transmembrane transporter activity"/>
    <property type="evidence" value="ECO:0007669"/>
    <property type="project" value="TreeGrafter"/>
</dbReference>
<keyword evidence="5 6" id="KW-0472">Membrane</keyword>
<comment type="subcellular location">
    <subcellularLocation>
        <location evidence="1">Cell membrane</location>
        <topology evidence="1">Multi-pass membrane protein</topology>
    </subcellularLocation>
</comment>
<name>A0A9X4BI78_9GAMM</name>
<feature type="transmembrane region" description="Helical" evidence="6">
    <location>
        <begin position="148"/>
        <end position="170"/>
    </location>
</feature>
<reference evidence="7" key="1">
    <citation type="submission" date="2023-02" db="EMBL/GenBank/DDBJ databases">
        <title>Tahibacter soli sp. nov. isolated from soil.</title>
        <authorList>
            <person name="Baek J.H."/>
            <person name="Lee J.K."/>
            <person name="Choi D.G."/>
            <person name="Jeon C.O."/>
        </authorList>
    </citation>
    <scope>NUCLEOTIDE SEQUENCE</scope>
    <source>
        <strain evidence="7">BL</strain>
    </source>
</reference>
<evidence type="ECO:0000256" key="3">
    <source>
        <dbReference type="ARBA" id="ARBA00022692"/>
    </source>
</evidence>
<feature type="transmembrane region" description="Helical" evidence="6">
    <location>
        <begin position="182"/>
        <end position="203"/>
    </location>
</feature>
<evidence type="ECO:0000313" key="8">
    <source>
        <dbReference type="Proteomes" id="UP001139971"/>
    </source>
</evidence>
<keyword evidence="2" id="KW-1003">Cell membrane</keyword>
<dbReference type="PANTHER" id="PTHR30086">
    <property type="entry name" value="ARGININE EXPORTER PROTEIN ARGO"/>
    <property type="match status" value="1"/>
</dbReference>
<feature type="transmembrane region" description="Helical" evidence="6">
    <location>
        <begin position="6"/>
        <end position="29"/>
    </location>
</feature>
<protein>
    <submittedName>
        <fullName evidence="7">LysE family translocator</fullName>
    </submittedName>
</protein>
<dbReference type="Pfam" id="PF01810">
    <property type="entry name" value="LysE"/>
    <property type="match status" value="1"/>
</dbReference>
<proteinExistence type="predicted"/>
<evidence type="ECO:0000256" key="4">
    <source>
        <dbReference type="ARBA" id="ARBA00022989"/>
    </source>
</evidence>
<comment type="caution">
    <text evidence="7">The sequence shown here is derived from an EMBL/GenBank/DDBJ whole genome shotgun (WGS) entry which is preliminary data.</text>
</comment>
<evidence type="ECO:0000256" key="5">
    <source>
        <dbReference type="ARBA" id="ARBA00023136"/>
    </source>
</evidence>
<keyword evidence="4 6" id="KW-1133">Transmembrane helix</keyword>
<dbReference type="Proteomes" id="UP001139971">
    <property type="component" value="Unassembled WGS sequence"/>
</dbReference>
<evidence type="ECO:0000313" key="7">
    <source>
        <dbReference type="EMBL" id="MDC8013258.1"/>
    </source>
</evidence>
<feature type="transmembrane region" description="Helical" evidence="6">
    <location>
        <begin position="71"/>
        <end position="91"/>
    </location>
</feature>
<keyword evidence="3 6" id="KW-0812">Transmembrane</keyword>
<evidence type="ECO:0000256" key="2">
    <source>
        <dbReference type="ARBA" id="ARBA00022475"/>
    </source>
</evidence>
<keyword evidence="8" id="KW-1185">Reference proteome</keyword>
<accession>A0A9X4BI78</accession>
<dbReference type="InterPro" id="IPR001123">
    <property type="entry name" value="LeuE-type"/>
</dbReference>
<sequence>MDFLHLGIFALALAVAGVTPGPSVIAVVSRVLGRGPVGAPMFCLGLVLGDLVWLSAAAFGLAALAQIYAPVFLAIRYAGAAFLVVLAWKLWRSCGEALDVAAPPARGEGLRLVAAGLSMALGNPKVMLFYLALLPALIDLDAIRAVDFLALSVVTVCVVSGVLAFYVLLAQRARRLFASPRALRAVNRVSGATMFGCALVLLVTK</sequence>
<organism evidence="7 8">
    <name type="scientific">Tahibacter soli</name>
    <dbReference type="NCBI Taxonomy" id="2983605"/>
    <lineage>
        <taxon>Bacteria</taxon>
        <taxon>Pseudomonadati</taxon>
        <taxon>Pseudomonadota</taxon>
        <taxon>Gammaproteobacteria</taxon>
        <taxon>Lysobacterales</taxon>
        <taxon>Rhodanobacteraceae</taxon>
        <taxon>Tahibacter</taxon>
    </lineage>
</organism>
<dbReference type="AlphaFoldDB" id="A0A9X4BI78"/>
<evidence type="ECO:0000256" key="6">
    <source>
        <dbReference type="SAM" id="Phobius"/>
    </source>
</evidence>
<feature type="transmembrane region" description="Helical" evidence="6">
    <location>
        <begin position="112"/>
        <end position="136"/>
    </location>
</feature>